<accession>A0ABC8AKW9</accession>
<dbReference type="Proteomes" id="UP000180166">
    <property type="component" value="Chromosome"/>
</dbReference>
<dbReference type="InterPro" id="IPR006311">
    <property type="entry name" value="TAT_signal"/>
</dbReference>
<sequence length="106" mass="10262">MATLRIRRSILGGVAAAAAALAVTAAAPSASAVVTGITPGTGLAHVNSTYTLTATDFGASAGTVVTFWVGDAAGGSLTLLGTAPVNSGLATISWTPRRSAPAPPRS</sequence>
<proteinExistence type="predicted"/>
<dbReference type="RefSeq" id="WP_143161503.1">
    <property type="nucleotide sequence ID" value="NZ_AP017900.1"/>
</dbReference>
<feature type="signal peptide" evidence="1">
    <location>
        <begin position="1"/>
        <end position="32"/>
    </location>
</feature>
<reference evidence="2 3" key="1">
    <citation type="submission" date="2016-10" db="EMBL/GenBank/DDBJ databases">
        <title>Genome sequence of Nocardia seriolae strain EM150506, isolated from Anguila japonica.</title>
        <authorList>
            <person name="Han H.-J."/>
        </authorList>
    </citation>
    <scope>NUCLEOTIDE SEQUENCE [LARGE SCALE GENOMIC DNA]</scope>
    <source>
        <strain evidence="2 3">EM150506</strain>
    </source>
</reference>
<gene>
    <name evidence="2" type="ORF">NS506_00796</name>
</gene>
<dbReference type="KEGG" id="nsr:NS506_00796"/>
<feature type="chain" id="PRO_5044854702" evidence="1">
    <location>
        <begin position="33"/>
        <end position="106"/>
    </location>
</feature>
<evidence type="ECO:0000313" key="3">
    <source>
        <dbReference type="Proteomes" id="UP000180166"/>
    </source>
</evidence>
<protein>
    <submittedName>
        <fullName evidence="2">Uncharacterized protein</fullName>
    </submittedName>
</protein>
<organism evidence="2 3">
    <name type="scientific">Nocardia seriolae</name>
    <dbReference type="NCBI Taxonomy" id="37332"/>
    <lineage>
        <taxon>Bacteria</taxon>
        <taxon>Bacillati</taxon>
        <taxon>Actinomycetota</taxon>
        <taxon>Actinomycetes</taxon>
        <taxon>Mycobacteriales</taxon>
        <taxon>Nocardiaceae</taxon>
        <taxon>Nocardia</taxon>
    </lineage>
</organism>
<dbReference type="GeneID" id="93371540"/>
<name>A0ABC8AKW9_9NOCA</name>
<dbReference type="PROSITE" id="PS51318">
    <property type="entry name" value="TAT"/>
    <property type="match status" value="1"/>
</dbReference>
<evidence type="ECO:0000256" key="1">
    <source>
        <dbReference type="SAM" id="SignalP"/>
    </source>
</evidence>
<keyword evidence="1" id="KW-0732">Signal</keyword>
<dbReference type="AlphaFoldDB" id="A0ABC8AKW9"/>
<evidence type="ECO:0000313" key="2">
    <source>
        <dbReference type="EMBL" id="APA94875.1"/>
    </source>
</evidence>
<dbReference type="EMBL" id="CP017839">
    <property type="protein sequence ID" value="APA94875.1"/>
    <property type="molecule type" value="Genomic_DNA"/>
</dbReference>